<dbReference type="Pfam" id="PF00356">
    <property type="entry name" value="LacI"/>
    <property type="match status" value="1"/>
</dbReference>
<keyword evidence="3" id="KW-0804">Transcription</keyword>
<organism evidence="5 6">
    <name type="scientific">Paenibacillus polymyxa</name>
    <name type="common">Bacillus polymyxa</name>
    <dbReference type="NCBI Taxonomy" id="1406"/>
    <lineage>
        <taxon>Bacteria</taxon>
        <taxon>Bacillati</taxon>
        <taxon>Bacillota</taxon>
        <taxon>Bacilli</taxon>
        <taxon>Bacillales</taxon>
        <taxon>Paenibacillaceae</taxon>
        <taxon>Paenibacillus</taxon>
    </lineage>
</organism>
<keyword evidence="2" id="KW-0238">DNA-binding</keyword>
<gene>
    <name evidence="5" type="primary">degA_2</name>
    <name evidence="5" type="ORF">NCTC10343_02674</name>
</gene>
<evidence type="ECO:0000313" key="5">
    <source>
        <dbReference type="EMBL" id="SUA69808.1"/>
    </source>
</evidence>
<feature type="domain" description="HTH lacI-type" evidence="4">
    <location>
        <begin position="5"/>
        <end position="59"/>
    </location>
</feature>
<accession>A0A378XYZ4</accession>
<evidence type="ECO:0000313" key="6">
    <source>
        <dbReference type="Proteomes" id="UP000254400"/>
    </source>
</evidence>
<dbReference type="InterPro" id="IPR028082">
    <property type="entry name" value="Peripla_BP_I"/>
</dbReference>
<name>A0A378XYZ4_PAEPO</name>
<protein>
    <submittedName>
        <fullName evidence="5">Transcriptional regulator</fullName>
    </submittedName>
</protein>
<evidence type="ECO:0000256" key="1">
    <source>
        <dbReference type="ARBA" id="ARBA00023015"/>
    </source>
</evidence>
<dbReference type="Pfam" id="PF13377">
    <property type="entry name" value="Peripla_BP_3"/>
    <property type="match status" value="1"/>
</dbReference>
<evidence type="ECO:0000259" key="4">
    <source>
        <dbReference type="PROSITE" id="PS50932"/>
    </source>
</evidence>
<dbReference type="AlphaFoldDB" id="A0A378XYZ4"/>
<reference evidence="5 6" key="1">
    <citation type="submission" date="2018-06" db="EMBL/GenBank/DDBJ databases">
        <authorList>
            <consortium name="Pathogen Informatics"/>
            <person name="Doyle S."/>
        </authorList>
    </citation>
    <scope>NUCLEOTIDE SEQUENCE [LARGE SCALE GENOMIC DNA]</scope>
    <source>
        <strain evidence="5 6">NCTC10343</strain>
    </source>
</reference>
<dbReference type="InterPro" id="IPR046335">
    <property type="entry name" value="LacI/GalR-like_sensor"/>
</dbReference>
<dbReference type="PROSITE" id="PS50932">
    <property type="entry name" value="HTH_LACI_2"/>
    <property type="match status" value="1"/>
</dbReference>
<dbReference type="EMBL" id="UGSC01000001">
    <property type="protein sequence ID" value="SUA69808.1"/>
    <property type="molecule type" value="Genomic_DNA"/>
</dbReference>
<keyword evidence="1" id="KW-0805">Transcription regulation</keyword>
<dbReference type="Gene3D" id="3.40.50.2300">
    <property type="match status" value="2"/>
</dbReference>
<dbReference type="CDD" id="cd06267">
    <property type="entry name" value="PBP1_LacI_sugar_binding-like"/>
    <property type="match status" value="1"/>
</dbReference>
<proteinExistence type="predicted"/>
<dbReference type="Proteomes" id="UP000254400">
    <property type="component" value="Unassembled WGS sequence"/>
</dbReference>
<dbReference type="CDD" id="cd01392">
    <property type="entry name" value="HTH_LacI"/>
    <property type="match status" value="1"/>
</dbReference>
<dbReference type="SUPFAM" id="SSF53822">
    <property type="entry name" value="Periplasmic binding protein-like I"/>
    <property type="match status" value="1"/>
</dbReference>
<dbReference type="GO" id="GO:0000976">
    <property type="term" value="F:transcription cis-regulatory region binding"/>
    <property type="evidence" value="ECO:0007669"/>
    <property type="project" value="TreeGrafter"/>
</dbReference>
<sequence length="351" mass="38633">MGNIVSRKEVAELAGVSEATVSRVLNATGPIKEDTRKRVLDVANQLGYVPSALARNFARSKSGHLGVVMPYVPKAHLFSAYFFSEMLSGIGNKARDSGLDLLLLFRKPGERMDYSSLFRQQKVDSCIILGARDDHDEVEALKRLQQEGRPFCVMNHHFEGQSFCEVDANHVEGSRVAVSHLIEQGCKRIAFLNGPDIYSNSTERLKGYLIALQEAGIEYDYELILQGNYSRRSGLEASATIADKLDDIDAVFAANDRMALGVMQGLRERGLAIDQFPAFVGYDDSDAAEMAVPPLSSVRVPFYEMGELAASKLIPDSQDHIPALELTATGCDSIRELLSTELIIRASSIRQ</sequence>
<dbReference type="GO" id="GO:0003700">
    <property type="term" value="F:DNA-binding transcription factor activity"/>
    <property type="evidence" value="ECO:0007669"/>
    <property type="project" value="TreeGrafter"/>
</dbReference>
<dbReference type="Gene3D" id="1.10.260.40">
    <property type="entry name" value="lambda repressor-like DNA-binding domains"/>
    <property type="match status" value="1"/>
</dbReference>
<evidence type="ECO:0000256" key="3">
    <source>
        <dbReference type="ARBA" id="ARBA00023163"/>
    </source>
</evidence>
<dbReference type="PANTHER" id="PTHR30146">
    <property type="entry name" value="LACI-RELATED TRANSCRIPTIONAL REPRESSOR"/>
    <property type="match status" value="1"/>
</dbReference>
<dbReference type="PANTHER" id="PTHR30146:SF109">
    <property type="entry name" value="HTH-TYPE TRANSCRIPTIONAL REGULATOR GALS"/>
    <property type="match status" value="1"/>
</dbReference>
<dbReference type="InterPro" id="IPR000843">
    <property type="entry name" value="HTH_LacI"/>
</dbReference>
<dbReference type="SUPFAM" id="SSF47413">
    <property type="entry name" value="lambda repressor-like DNA-binding domains"/>
    <property type="match status" value="1"/>
</dbReference>
<dbReference type="InterPro" id="IPR010982">
    <property type="entry name" value="Lambda_DNA-bd_dom_sf"/>
</dbReference>
<dbReference type="SMART" id="SM00354">
    <property type="entry name" value="HTH_LACI"/>
    <property type="match status" value="1"/>
</dbReference>
<evidence type="ECO:0000256" key="2">
    <source>
        <dbReference type="ARBA" id="ARBA00023125"/>
    </source>
</evidence>